<gene>
    <name evidence="9" type="ORF">QIS96_00055</name>
</gene>
<evidence type="ECO:0000313" key="9">
    <source>
        <dbReference type="EMBL" id="MDI3402231.1"/>
    </source>
</evidence>
<dbReference type="InterPro" id="IPR013563">
    <property type="entry name" value="Oligopep_ABC_C"/>
</dbReference>
<evidence type="ECO:0000256" key="3">
    <source>
        <dbReference type="ARBA" id="ARBA00022448"/>
    </source>
</evidence>
<name>A0ABT6S294_9ACTN</name>
<proteinExistence type="inferred from homology"/>
<feature type="domain" description="ABC transporter" evidence="8">
    <location>
        <begin position="16"/>
        <end position="266"/>
    </location>
</feature>
<dbReference type="InterPro" id="IPR027417">
    <property type="entry name" value="P-loop_NTPase"/>
</dbReference>
<comment type="caution">
    <text evidence="9">The sequence shown here is derived from an EMBL/GenBank/DDBJ whole genome shotgun (WGS) entry which is preliminary data.</text>
</comment>
<dbReference type="GO" id="GO:0005524">
    <property type="term" value="F:ATP binding"/>
    <property type="evidence" value="ECO:0007669"/>
    <property type="project" value="UniProtKB-KW"/>
</dbReference>
<dbReference type="SMART" id="SM00382">
    <property type="entry name" value="AAA"/>
    <property type="match status" value="1"/>
</dbReference>
<keyword evidence="3" id="KW-0813">Transport</keyword>
<dbReference type="EMBL" id="JASCIQ010000001">
    <property type="protein sequence ID" value="MDI3402231.1"/>
    <property type="molecule type" value="Genomic_DNA"/>
</dbReference>
<keyword evidence="4" id="KW-1003">Cell membrane</keyword>
<comment type="subcellular location">
    <subcellularLocation>
        <location evidence="1">Cell membrane</location>
        <topology evidence="1">Peripheral membrane protein</topology>
    </subcellularLocation>
</comment>
<evidence type="ECO:0000256" key="4">
    <source>
        <dbReference type="ARBA" id="ARBA00022475"/>
    </source>
</evidence>
<evidence type="ECO:0000256" key="1">
    <source>
        <dbReference type="ARBA" id="ARBA00004202"/>
    </source>
</evidence>
<sequence length="346" mass="36770">MATTPQGSTSTPAPMLDIRDLRVSFPTDDGVVHAVNGMDLTLARGETVGIVGESGSGKTVTSQALMGLFKDTSATVTGEIRLDGEDLVPLTEAQMRAYRGKKIAMIFQDPLSAMHPFYPVGAQIAEAYRVHNKVSKKAAAAVAVDMLGRVGIPDPARRYSSYPHEFSGGMRQRAMIAMALVCEPELLIADEPTTALDVTVQAQILDLLGELQSETGASVIMVTHDLGVVAEVCHQVVVMYGGECVEQATVADIFRDPRHPYTQGLLASMPSLAGKSERLAPIPGFPPSLLALPDGCLFADRCPQTHLVPDQACTTTRPTLTGGAGSASHPSRCHLTLTEPVREVAR</sequence>
<dbReference type="PROSITE" id="PS00211">
    <property type="entry name" value="ABC_TRANSPORTER_1"/>
    <property type="match status" value="1"/>
</dbReference>
<evidence type="ECO:0000256" key="2">
    <source>
        <dbReference type="ARBA" id="ARBA00005417"/>
    </source>
</evidence>
<dbReference type="Pfam" id="PF00005">
    <property type="entry name" value="ABC_tran"/>
    <property type="match status" value="1"/>
</dbReference>
<dbReference type="Proteomes" id="UP001223978">
    <property type="component" value="Unassembled WGS sequence"/>
</dbReference>
<dbReference type="InterPro" id="IPR017871">
    <property type="entry name" value="ABC_transporter-like_CS"/>
</dbReference>
<dbReference type="InterPro" id="IPR003593">
    <property type="entry name" value="AAA+_ATPase"/>
</dbReference>
<dbReference type="Pfam" id="PF08352">
    <property type="entry name" value="oligo_HPY"/>
    <property type="match status" value="1"/>
</dbReference>
<evidence type="ECO:0000256" key="5">
    <source>
        <dbReference type="ARBA" id="ARBA00022741"/>
    </source>
</evidence>
<dbReference type="SUPFAM" id="SSF52540">
    <property type="entry name" value="P-loop containing nucleoside triphosphate hydrolases"/>
    <property type="match status" value="1"/>
</dbReference>
<keyword evidence="6 9" id="KW-0067">ATP-binding</keyword>
<keyword evidence="5" id="KW-0547">Nucleotide-binding</keyword>
<dbReference type="CDD" id="cd03257">
    <property type="entry name" value="ABC_NikE_OppD_transporters"/>
    <property type="match status" value="1"/>
</dbReference>
<dbReference type="PANTHER" id="PTHR43297">
    <property type="entry name" value="OLIGOPEPTIDE TRANSPORT ATP-BINDING PROTEIN APPD"/>
    <property type="match status" value="1"/>
</dbReference>
<dbReference type="PROSITE" id="PS50893">
    <property type="entry name" value="ABC_TRANSPORTER_2"/>
    <property type="match status" value="1"/>
</dbReference>
<evidence type="ECO:0000256" key="7">
    <source>
        <dbReference type="ARBA" id="ARBA00023136"/>
    </source>
</evidence>
<evidence type="ECO:0000256" key="6">
    <source>
        <dbReference type="ARBA" id="ARBA00022840"/>
    </source>
</evidence>
<evidence type="ECO:0000259" key="8">
    <source>
        <dbReference type="PROSITE" id="PS50893"/>
    </source>
</evidence>
<keyword evidence="7" id="KW-0472">Membrane</keyword>
<dbReference type="NCBIfam" id="TIGR01727">
    <property type="entry name" value="oligo_HPY"/>
    <property type="match status" value="1"/>
</dbReference>
<dbReference type="InterPro" id="IPR003439">
    <property type="entry name" value="ABC_transporter-like_ATP-bd"/>
</dbReference>
<organism evidence="9 10">
    <name type="scientific">Streptomyces cavernicola</name>
    <dbReference type="NCBI Taxonomy" id="3043613"/>
    <lineage>
        <taxon>Bacteria</taxon>
        <taxon>Bacillati</taxon>
        <taxon>Actinomycetota</taxon>
        <taxon>Actinomycetes</taxon>
        <taxon>Kitasatosporales</taxon>
        <taxon>Streptomycetaceae</taxon>
        <taxon>Streptomyces</taxon>
    </lineage>
</organism>
<reference evidence="9 10" key="1">
    <citation type="submission" date="2023-05" db="EMBL/GenBank/DDBJ databases">
        <title>Draft genome sequence of Streptomyces sp. B-S-A6 isolated from a cave soil in Thailand.</title>
        <authorList>
            <person name="Chamroensaksri N."/>
            <person name="Muangham S."/>
        </authorList>
    </citation>
    <scope>NUCLEOTIDE SEQUENCE [LARGE SCALE GENOMIC DNA]</scope>
    <source>
        <strain evidence="9 10">B-S-A6</strain>
    </source>
</reference>
<comment type="similarity">
    <text evidence="2">Belongs to the ABC transporter superfamily.</text>
</comment>
<keyword evidence="10" id="KW-1185">Reference proteome</keyword>
<dbReference type="PANTHER" id="PTHR43297:SF2">
    <property type="entry name" value="DIPEPTIDE TRANSPORT ATP-BINDING PROTEIN DPPD"/>
    <property type="match status" value="1"/>
</dbReference>
<protein>
    <submittedName>
        <fullName evidence="9">ABC transporter ATP-binding protein</fullName>
    </submittedName>
</protein>
<dbReference type="RefSeq" id="WP_282540205.1">
    <property type="nucleotide sequence ID" value="NZ_JASCIQ010000001.1"/>
</dbReference>
<accession>A0ABT6S294</accession>
<dbReference type="InterPro" id="IPR050388">
    <property type="entry name" value="ABC_Ni/Peptide_Import"/>
</dbReference>
<dbReference type="Gene3D" id="3.40.50.300">
    <property type="entry name" value="P-loop containing nucleotide triphosphate hydrolases"/>
    <property type="match status" value="1"/>
</dbReference>
<evidence type="ECO:0000313" key="10">
    <source>
        <dbReference type="Proteomes" id="UP001223978"/>
    </source>
</evidence>